<dbReference type="PANTHER" id="PTHR33991:SF1">
    <property type="entry name" value="DNA REPAIR PROTEIN RECO"/>
    <property type="match status" value="1"/>
</dbReference>
<dbReference type="STRING" id="1379.HMPREF3186_01689"/>
<evidence type="ECO:0000313" key="2">
    <source>
        <dbReference type="Proteomes" id="UP000070355"/>
    </source>
</evidence>
<proteinExistence type="predicted"/>
<dbReference type="GO" id="GO:0006310">
    <property type="term" value="P:DNA recombination"/>
    <property type="evidence" value="ECO:0007669"/>
    <property type="project" value="InterPro"/>
</dbReference>
<sequence length="243" mass="28687">MIFLTNRNFITGIIIKKIRYRDYHEILHVLTEQGNIESFFYENVHKSKKKIKVSTPYEVSINFFPTSGMNKITNLEIENTYTNIVYDILKNSYVANMLEYVNLINDDTFNMYKLLKVCLKNIENDVSEKLVLIYFLCQILKGQGFMFKYQKTDQPYVGYSFLKNSFVDKFNIDHSVYGLSDSLVKLTYYMTVKNIDFLESLEIENKDLIQLFSFLNMVFKEFVGIETKSYTKILELEEMLGSN</sequence>
<name>A0A133ZQE0_9BACL</name>
<dbReference type="AlphaFoldDB" id="A0A133ZQE0"/>
<dbReference type="PATRIC" id="fig|1379.3.peg.1680"/>
<accession>A0A133ZQE0</accession>
<dbReference type="Pfam" id="PF02565">
    <property type="entry name" value="RecO_C"/>
    <property type="match status" value="1"/>
</dbReference>
<dbReference type="InterPro" id="IPR003717">
    <property type="entry name" value="RecO"/>
</dbReference>
<dbReference type="PANTHER" id="PTHR33991">
    <property type="entry name" value="DNA REPAIR PROTEIN RECO"/>
    <property type="match status" value="1"/>
</dbReference>
<gene>
    <name evidence="1" type="ORF">HMPREF3186_01689</name>
</gene>
<dbReference type="Proteomes" id="UP000070355">
    <property type="component" value="Unassembled WGS sequence"/>
</dbReference>
<protein>
    <submittedName>
        <fullName evidence="1">DNA repair protein RecO</fullName>
    </submittedName>
</protein>
<reference evidence="2" key="1">
    <citation type="submission" date="2016-01" db="EMBL/GenBank/DDBJ databases">
        <authorList>
            <person name="Mitreva M."/>
            <person name="Pepin K.H."/>
            <person name="Mihindukulasuriya K.A."/>
            <person name="Fulton R."/>
            <person name="Fronick C."/>
            <person name="O'Laughlin M."/>
            <person name="Miner T."/>
            <person name="Herter B."/>
            <person name="Rosa B.A."/>
            <person name="Cordes M."/>
            <person name="Tomlinson C."/>
            <person name="Wollam A."/>
            <person name="Palsikar V.B."/>
            <person name="Mardis E.R."/>
            <person name="Wilson R.K."/>
        </authorList>
    </citation>
    <scope>NUCLEOTIDE SEQUENCE [LARGE SCALE GENOMIC DNA]</scope>
    <source>
        <strain evidence="2">DNF01167</strain>
    </source>
</reference>
<dbReference type="RefSeq" id="WP_060914737.1">
    <property type="nucleotide sequence ID" value="NZ_JAGZGJ010000004.1"/>
</dbReference>
<dbReference type="OrthoDB" id="2988022at2"/>
<comment type="caution">
    <text evidence="1">The sequence shown here is derived from an EMBL/GenBank/DDBJ whole genome shotgun (WGS) entry which is preliminary data.</text>
</comment>
<evidence type="ECO:0000313" key="1">
    <source>
        <dbReference type="EMBL" id="KXB57636.1"/>
    </source>
</evidence>
<dbReference type="GO" id="GO:0043590">
    <property type="term" value="C:bacterial nucleoid"/>
    <property type="evidence" value="ECO:0007669"/>
    <property type="project" value="TreeGrafter"/>
</dbReference>
<dbReference type="EMBL" id="LSDC01000123">
    <property type="protein sequence ID" value="KXB57636.1"/>
    <property type="molecule type" value="Genomic_DNA"/>
</dbReference>
<dbReference type="GO" id="GO:0006302">
    <property type="term" value="P:double-strand break repair"/>
    <property type="evidence" value="ECO:0007669"/>
    <property type="project" value="TreeGrafter"/>
</dbReference>
<dbReference type="NCBIfam" id="TIGR00613">
    <property type="entry name" value="reco"/>
    <property type="match status" value="1"/>
</dbReference>
<organism evidence="1 2">
    <name type="scientific">Gemella haemolysans</name>
    <dbReference type="NCBI Taxonomy" id="1379"/>
    <lineage>
        <taxon>Bacteria</taxon>
        <taxon>Bacillati</taxon>
        <taxon>Bacillota</taxon>
        <taxon>Bacilli</taxon>
        <taxon>Bacillales</taxon>
        <taxon>Gemellaceae</taxon>
        <taxon>Gemella</taxon>
    </lineage>
</organism>